<accession>A0ABT3S8M5</accession>
<feature type="transmembrane region" description="Helical" evidence="5">
    <location>
        <begin position="215"/>
        <end position="235"/>
    </location>
</feature>
<feature type="transmembrane region" description="Helical" evidence="5">
    <location>
        <begin position="32"/>
        <end position="52"/>
    </location>
</feature>
<evidence type="ECO:0000313" key="6">
    <source>
        <dbReference type="EMBL" id="MCX2935290.1"/>
    </source>
</evidence>
<feature type="transmembrane region" description="Helical" evidence="5">
    <location>
        <begin position="89"/>
        <end position="108"/>
    </location>
</feature>
<feature type="transmembrane region" description="Helical" evidence="5">
    <location>
        <begin position="64"/>
        <end position="83"/>
    </location>
</feature>
<comment type="subcellular location">
    <subcellularLocation>
        <location evidence="1">Membrane</location>
        <topology evidence="1">Multi-pass membrane protein</topology>
    </subcellularLocation>
</comment>
<sequence length="314" mass="34571">MRPPPDVFAAVMATGIVSIAGADHGHRWISLGLAVIAGCGLPVLVVVCAVSWRRSPLDVHDPDVLLRLFTYVAACAVLGARLAEYRVALWVLAGLALQFWLTLAPVVVRRMWRIRWTGLRDRAHGAWELASVATSGLAILSADLRWLFGALLFWALALLVYGVITGLMLWRALHERLDRDGFEPDSWILMGALAIATLAGDHIHRMWASEVVEAVTVLTWVLATLWIPVLVHFGIRRINSGPGRLRFRGVWWAMVFPLGMYAAATQAMSFETGWRGLHTVSLVFFWVAFAAWVTVAVGAVMKLQSHHGVTGIDG</sequence>
<feature type="transmembrane region" description="Helical" evidence="5">
    <location>
        <begin position="154"/>
        <end position="173"/>
    </location>
</feature>
<keyword evidence="3 5" id="KW-1133">Transmembrane helix</keyword>
<feature type="transmembrane region" description="Helical" evidence="5">
    <location>
        <begin position="185"/>
        <end position="203"/>
    </location>
</feature>
<dbReference type="Gene3D" id="1.50.10.150">
    <property type="entry name" value="Voltage-dependent anion channel"/>
    <property type="match status" value="1"/>
</dbReference>
<dbReference type="Pfam" id="PF03595">
    <property type="entry name" value="SLAC1"/>
    <property type="match status" value="1"/>
</dbReference>
<dbReference type="InterPro" id="IPR004695">
    <property type="entry name" value="SLAC1/Mae1/Ssu1/TehA"/>
</dbReference>
<evidence type="ECO:0000256" key="1">
    <source>
        <dbReference type="ARBA" id="ARBA00004141"/>
    </source>
</evidence>
<dbReference type="EMBL" id="JAPJDO010000001">
    <property type="protein sequence ID" value="MCX2935290.1"/>
    <property type="molecule type" value="Genomic_DNA"/>
</dbReference>
<dbReference type="CDD" id="cd09319">
    <property type="entry name" value="TDT_like_1"/>
    <property type="match status" value="1"/>
</dbReference>
<organism evidence="6 7">
    <name type="scientific">Mycobacterium pinniadriaticum</name>
    <dbReference type="NCBI Taxonomy" id="2994102"/>
    <lineage>
        <taxon>Bacteria</taxon>
        <taxon>Bacillati</taxon>
        <taxon>Actinomycetota</taxon>
        <taxon>Actinomycetes</taxon>
        <taxon>Mycobacteriales</taxon>
        <taxon>Mycobacteriaceae</taxon>
        <taxon>Mycobacterium</taxon>
    </lineage>
</organism>
<reference evidence="6 7" key="1">
    <citation type="submission" date="2022-11" db="EMBL/GenBank/DDBJ databases">
        <title>Mycobacterium sp. nov.</title>
        <authorList>
            <person name="Papic B."/>
            <person name="Spicic S."/>
            <person name="Duvnjak S."/>
        </authorList>
    </citation>
    <scope>NUCLEOTIDE SEQUENCE [LARGE SCALE GENOMIC DNA]</scope>
    <source>
        <strain evidence="6 7">CVI_P4</strain>
    </source>
</reference>
<evidence type="ECO:0000256" key="4">
    <source>
        <dbReference type="ARBA" id="ARBA00023136"/>
    </source>
</evidence>
<protein>
    <submittedName>
        <fullName evidence="6">Tellurite resistance/C4-dicarboxylate transporter family protein</fullName>
    </submittedName>
</protein>
<evidence type="ECO:0000256" key="3">
    <source>
        <dbReference type="ARBA" id="ARBA00022989"/>
    </source>
</evidence>
<feature type="transmembrane region" description="Helical" evidence="5">
    <location>
        <begin position="276"/>
        <end position="300"/>
    </location>
</feature>
<feature type="transmembrane region" description="Helical" evidence="5">
    <location>
        <begin position="247"/>
        <end position="264"/>
    </location>
</feature>
<proteinExistence type="predicted"/>
<keyword evidence="2 5" id="KW-0812">Transmembrane</keyword>
<gene>
    <name evidence="6" type="ORF">ORI27_01115</name>
</gene>
<name>A0ABT3S8M5_9MYCO</name>
<evidence type="ECO:0000256" key="5">
    <source>
        <dbReference type="SAM" id="Phobius"/>
    </source>
</evidence>
<comment type="caution">
    <text evidence="6">The sequence shown here is derived from an EMBL/GenBank/DDBJ whole genome shotgun (WGS) entry which is preliminary data.</text>
</comment>
<feature type="transmembrane region" description="Helical" evidence="5">
    <location>
        <begin position="129"/>
        <end position="148"/>
    </location>
</feature>
<dbReference type="RefSeq" id="WP_265994637.1">
    <property type="nucleotide sequence ID" value="NZ_JAPJDN010000001.1"/>
</dbReference>
<dbReference type="InterPro" id="IPR038665">
    <property type="entry name" value="Voltage-dep_anion_channel_sf"/>
</dbReference>
<keyword evidence="4 5" id="KW-0472">Membrane</keyword>
<dbReference type="Proteomes" id="UP001300745">
    <property type="component" value="Unassembled WGS sequence"/>
</dbReference>
<evidence type="ECO:0000256" key="2">
    <source>
        <dbReference type="ARBA" id="ARBA00022692"/>
    </source>
</evidence>
<evidence type="ECO:0000313" key="7">
    <source>
        <dbReference type="Proteomes" id="UP001300745"/>
    </source>
</evidence>
<keyword evidence="7" id="KW-1185">Reference proteome</keyword>